<protein>
    <submittedName>
        <fullName evidence="2">Glycerophosphodiester phosphodiesterase</fullName>
    </submittedName>
</protein>
<evidence type="ECO:0000313" key="2">
    <source>
        <dbReference type="EMBL" id="AVM48509.1"/>
    </source>
</evidence>
<dbReference type="Gene3D" id="3.20.20.190">
    <property type="entry name" value="Phosphatidylinositol (PI) phosphodiesterase"/>
    <property type="match status" value="1"/>
</dbReference>
<accession>A0A2S0L5E3</accession>
<proteinExistence type="predicted"/>
<dbReference type="GeneID" id="78391906"/>
<evidence type="ECO:0000259" key="1">
    <source>
        <dbReference type="PROSITE" id="PS51704"/>
    </source>
</evidence>
<keyword evidence="3" id="KW-1185">Reference proteome</keyword>
<dbReference type="SUPFAM" id="SSF51695">
    <property type="entry name" value="PLC-like phosphodiesterases"/>
    <property type="match status" value="1"/>
</dbReference>
<dbReference type="PANTHER" id="PTHR46211">
    <property type="entry name" value="GLYCEROPHOSPHORYL DIESTER PHOSPHODIESTERASE"/>
    <property type="match status" value="1"/>
</dbReference>
<organism evidence="2 3">
    <name type="scientific">Mogibacterium diversum</name>
    <dbReference type="NCBI Taxonomy" id="114527"/>
    <lineage>
        <taxon>Bacteria</taxon>
        <taxon>Bacillati</taxon>
        <taxon>Bacillota</taxon>
        <taxon>Clostridia</taxon>
        <taxon>Peptostreptococcales</taxon>
        <taxon>Anaerovoracaceae</taxon>
        <taxon>Mogibacterium</taxon>
    </lineage>
</organism>
<dbReference type="GO" id="GO:0006629">
    <property type="term" value="P:lipid metabolic process"/>
    <property type="evidence" value="ECO:0007669"/>
    <property type="project" value="InterPro"/>
</dbReference>
<sequence length="259" mass="28978">MTNTDAHIEQQNSKSENSPLVWAHRGASGYCPENTLPAFQRAIELGADGIELDVQMTRDGELVVCHDETIDRTSNGSGWIKDKTLAELKALDFSYGKKDFSGTTIPTMREVFDLLDDADIMINIELKTGIVFYPGMAEKLLKLASECGFSDRVIYSSFNHYTIKHMREISPEAKLGFLYADGTIGMPAYALKYGVQALHPALYNIQFPGFMEECHKSGIAVNVWTVDQDEYIEMSCRAGVDAIITNYPDKTLETIRRLI</sequence>
<dbReference type="CDD" id="cd08563">
    <property type="entry name" value="GDPD_TtGDE_like"/>
    <property type="match status" value="1"/>
</dbReference>
<dbReference type="RefSeq" id="WP_106057564.1">
    <property type="nucleotide sequence ID" value="NZ_CP027228.1"/>
</dbReference>
<evidence type="ECO:0000313" key="3">
    <source>
        <dbReference type="Proteomes" id="UP000237883"/>
    </source>
</evidence>
<feature type="domain" description="GP-PDE" evidence="1">
    <location>
        <begin position="19"/>
        <end position="255"/>
    </location>
</feature>
<name>A0A2S0L5E3_9FIRM</name>
<reference evidence="3" key="1">
    <citation type="submission" date="2018-02" db="EMBL/GenBank/DDBJ databases">
        <authorList>
            <person name="Holder M.E."/>
            <person name="Ajami N.J."/>
            <person name="Petrosino J.F."/>
        </authorList>
    </citation>
    <scope>NUCLEOTIDE SEQUENCE [LARGE SCALE GENOMIC DNA]</scope>
    <source>
        <strain evidence="3">CCUG 47132</strain>
    </source>
</reference>
<dbReference type="GO" id="GO:0008081">
    <property type="term" value="F:phosphoric diester hydrolase activity"/>
    <property type="evidence" value="ECO:0007669"/>
    <property type="project" value="InterPro"/>
</dbReference>
<dbReference type="AlphaFoldDB" id="A0A2S0L5E3"/>
<dbReference type="InterPro" id="IPR017946">
    <property type="entry name" value="PLC-like_Pdiesterase_TIM-brl"/>
</dbReference>
<gene>
    <name evidence="2" type="ORF">C5Q96_06475</name>
</gene>
<dbReference type="PANTHER" id="PTHR46211:SF1">
    <property type="entry name" value="GLYCEROPHOSPHODIESTER PHOSPHODIESTERASE, CYTOPLASMIC"/>
    <property type="match status" value="1"/>
</dbReference>
<dbReference type="OrthoDB" id="384721at2"/>
<dbReference type="Proteomes" id="UP000237883">
    <property type="component" value="Chromosome"/>
</dbReference>
<dbReference type="KEGG" id="mdv:C5Q96_06475"/>
<dbReference type="EMBL" id="CP027228">
    <property type="protein sequence ID" value="AVM48509.1"/>
    <property type="molecule type" value="Genomic_DNA"/>
</dbReference>
<dbReference type="Pfam" id="PF03009">
    <property type="entry name" value="GDPD"/>
    <property type="match status" value="1"/>
</dbReference>
<dbReference type="PROSITE" id="PS51704">
    <property type="entry name" value="GP_PDE"/>
    <property type="match status" value="1"/>
</dbReference>
<dbReference type="InterPro" id="IPR030395">
    <property type="entry name" value="GP_PDE_dom"/>
</dbReference>